<evidence type="ECO:0000256" key="5">
    <source>
        <dbReference type="ARBA" id="ARBA00023002"/>
    </source>
</evidence>
<evidence type="ECO:0000256" key="1">
    <source>
        <dbReference type="ARBA" id="ARBA00001947"/>
    </source>
</evidence>
<evidence type="ECO:0000259" key="8">
    <source>
        <dbReference type="Pfam" id="PF00107"/>
    </source>
</evidence>
<dbReference type="Pfam" id="PF00107">
    <property type="entry name" value="ADH_zinc_N"/>
    <property type="match status" value="1"/>
</dbReference>
<comment type="caution">
    <text evidence="10">The sequence shown here is derived from an EMBL/GenBank/DDBJ whole genome shotgun (WGS) entry which is preliminary data.</text>
</comment>
<name>A0AAD8ZXP9_9PEZI</name>
<dbReference type="PANTHER" id="PTHR42813:SF3">
    <property type="entry name" value="GLUTATHIONE-INDEPENDENT FORMALDEHYDE DEHYDROGENASE"/>
    <property type="match status" value="1"/>
</dbReference>
<evidence type="ECO:0000313" key="11">
    <source>
        <dbReference type="Proteomes" id="UP001243330"/>
    </source>
</evidence>
<evidence type="ECO:0000259" key="9">
    <source>
        <dbReference type="Pfam" id="PF08240"/>
    </source>
</evidence>
<dbReference type="GO" id="GO:0016491">
    <property type="term" value="F:oxidoreductase activity"/>
    <property type="evidence" value="ECO:0007669"/>
    <property type="project" value="UniProtKB-KW"/>
</dbReference>
<dbReference type="PANTHER" id="PTHR42813">
    <property type="entry name" value="ZINC-TYPE ALCOHOL DEHYDROGENASE-LIKE"/>
    <property type="match status" value="1"/>
</dbReference>
<dbReference type="EMBL" id="JAQOWY010001106">
    <property type="protein sequence ID" value="KAK1837608.1"/>
    <property type="molecule type" value="Genomic_DNA"/>
</dbReference>
<evidence type="ECO:0000256" key="4">
    <source>
        <dbReference type="ARBA" id="ARBA00022833"/>
    </source>
</evidence>
<feature type="domain" description="Alcohol dehydrogenase-like C-terminal" evidence="8">
    <location>
        <begin position="190"/>
        <end position="265"/>
    </location>
</feature>
<keyword evidence="11" id="KW-1185">Reference proteome</keyword>
<dbReference type="InterPro" id="IPR002328">
    <property type="entry name" value="ADH_Zn_CS"/>
</dbReference>
<keyword evidence="3 7" id="KW-0479">Metal-binding</keyword>
<dbReference type="InterPro" id="IPR036291">
    <property type="entry name" value="NAD(P)-bd_dom_sf"/>
</dbReference>
<accession>A0AAD8ZXP9</accession>
<dbReference type="SUPFAM" id="SSF51735">
    <property type="entry name" value="NAD(P)-binding Rossmann-fold domains"/>
    <property type="match status" value="1"/>
</dbReference>
<keyword evidence="5" id="KW-0560">Oxidoreductase</keyword>
<protein>
    <submittedName>
        <fullName evidence="10">Alcohol dehydrogenase protein</fullName>
    </submittedName>
</protein>
<feature type="domain" description="Alcohol dehydrogenase-like N-terminal" evidence="9">
    <location>
        <begin position="37"/>
        <end position="143"/>
    </location>
</feature>
<dbReference type="InterPro" id="IPR013149">
    <property type="entry name" value="ADH-like_C"/>
</dbReference>
<dbReference type="PROSITE" id="PS00059">
    <property type="entry name" value="ADH_ZINC"/>
    <property type="match status" value="1"/>
</dbReference>
<keyword evidence="4 7" id="KW-0862">Zinc</keyword>
<dbReference type="CDD" id="cd08282">
    <property type="entry name" value="PFDH_like"/>
    <property type="match status" value="1"/>
</dbReference>
<comment type="cofactor">
    <cofactor evidence="1 7">
        <name>Zn(2+)</name>
        <dbReference type="ChEBI" id="CHEBI:29105"/>
    </cofactor>
</comment>
<dbReference type="GO" id="GO:0008270">
    <property type="term" value="F:zinc ion binding"/>
    <property type="evidence" value="ECO:0007669"/>
    <property type="project" value="InterPro"/>
</dbReference>
<sequence>MSYNISCLSASMRGVVYDGVPFDMQVRDIPRPVVLSENEVVVRVTTAAICGSDLHVYRGYMGGNPPWGMGHEAIGYVSQLGEAVSSFAVGDYVVIPDTVSAGHMDMEPRASDYFGFGNSAMGLGGLQSEYARVPYADTNLIPLPLTHETTNLTVEQDYLMVSDIFATAWAGVEYSGFEAGDTVAVFGGGPVGLLAAYSAILRGASKVFVVDHVGQRLALAASIGAVPIDFAESDAVAQILAYEPNGVMRSVDCVGMEAVNSRLQMQSDIVMRQMVEVAHYGGGLGLLGVYKSQPSSSGAPYGDAMSADIDFPISTFFSKALTLRGGAVDPKVYAPVLIDLVSRGKAHPSFVVSAVVGIEDAAEYYKRFHHQQETKVIIHFPQQGYQEGCSSP</sequence>
<dbReference type="Gene3D" id="3.90.180.10">
    <property type="entry name" value="Medium-chain alcohol dehydrogenases, catalytic domain"/>
    <property type="match status" value="1"/>
</dbReference>
<evidence type="ECO:0000256" key="3">
    <source>
        <dbReference type="ARBA" id="ARBA00022723"/>
    </source>
</evidence>
<dbReference type="AlphaFoldDB" id="A0AAD8ZXP9"/>
<dbReference type="Pfam" id="PF08240">
    <property type="entry name" value="ADH_N"/>
    <property type="match status" value="1"/>
</dbReference>
<dbReference type="Gene3D" id="3.40.50.720">
    <property type="entry name" value="NAD(P)-binding Rossmann-like Domain"/>
    <property type="match status" value="1"/>
</dbReference>
<evidence type="ECO:0000313" key="10">
    <source>
        <dbReference type="EMBL" id="KAK1837608.1"/>
    </source>
</evidence>
<gene>
    <name evidence="10" type="ORF">CCHR01_19771</name>
</gene>
<dbReference type="SUPFAM" id="SSF50129">
    <property type="entry name" value="GroES-like"/>
    <property type="match status" value="1"/>
</dbReference>
<dbReference type="InterPro" id="IPR013154">
    <property type="entry name" value="ADH-like_N"/>
</dbReference>
<keyword evidence="6" id="KW-0520">NAD</keyword>
<evidence type="ECO:0000256" key="2">
    <source>
        <dbReference type="ARBA" id="ARBA00008072"/>
    </source>
</evidence>
<proteinExistence type="inferred from homology"/>
<evidence type="ECO:0000256" key="7">
    <source>
        <dbReference type="RuleBase" id="RU361277"/>
    </source>
</evidence>
<dbReference type="InterPro" id="IPR011032">
    <property type="entry name" value="GroES-like_sf"/>
</dbReference>
<evidence type="ECO:0000256" key="6">
    <source>
        <dbReference type="ARBA" id="ARBA00023027"/>
    </source>
</evidence>
<comment type="similarity">
    <text evidence="2 7">Belongs to the zinc-containing alcohol dehydrogenase family.</text>
</comment>
<reference evidence="10" key="1">
    <citation type="submission" date="2023-01" db="EMBL/GenBank/DDBJ databases">
        <title>Colletotrichum chrysophilum M932 genome sequence.</title>
        <authorList>
            <person name="Baroncelli R."/>
        </authorList>
    </citation>
    <scope>NUCLEOTIDE SEQUENCE</scope>
    <source>
        <strain evidence="10">M932</strain>
    </source>
</reference>
<dbReference type="Proteomes" id="UP001243330">
    <property type="component" value="Unassembled WGS sequence"/>
</dbReference>
<organism evidence="10 11">
    <name type="scientific">Colletotrichum chrysophilum</name>
    <dbReference type="NCBI Taxonomy" id="1836956"/>
    <lineage>
        <taxon>Eukaryota</taxon>
        <taxon>Fungi</taxon>
        <taxon>Dikarya</taxon>
        <taxon>Ascomycota</taxon>
        <taxon>Pezizomycotina</taxon>
        <taxon>Sordariomycetes</taxon>
        <taxon>Hypocreomycetidae</taxon>
        <taxon>Glomerellales</taxon>
        <taxon>Glomerellaceae</taxon>
        <taxon>Colletotrichum</taxon>
        <taxon>Colletotrichum gloeosporioides species complex</taxon>
    </lineage>
</organism>